<feature type="transmembrane region" description="Helical" evidence="6">
    <location>
        <begin position="287"/>
        <end position="305"/>
    </location>
</feature>
<evidence type="ECO:0000313" key="9">
    <source>
        <dbReference type="Proteomes" id="UP000249082"/>
    </source>
</evidence>
<feature type="transmembrane region" description="Helical" evidence="6">
    <location>
        <begin position="341"/>
        <end position="361"/>
    </location>
</feature>
<dbReference type="EMBL" id="QFPX01000007">
    <property type="protein sequence ID" value="PZQ54986.1"/>
    <property type="molecule type" value="Genomic_DNA"/>
</dbReference>
<dbReference type="Proteomes" id="UP000249082">
    <property type="component" value="Unassembled WGS sequence"/>
</dbReference>
<keyword evidence="3 6" id="KW-0812">Transmembrane</keyword>
<keyword evidence="4 6" id="KW-1133">Transmembrane helix</keyword>
<feature type="domain" description="ABC-2 type transporter transmembrane" evidence="7">
    <location>
        <begin position="20"/>
        <end position="361"/>
    </location>
</feature>
<dbReference type="GO" id="GO:0005886">
    <property type="term" value="C:plasma membrane"/>
    <property type="evidence" value="ECO:0007669"/>
    <property type="project" value="UniProtKB-SubCell"/>
</dbReference>
<evidence type="ECO:0000256" key="4">
    <source>
        <dbReference type="ARBA" id="ARBA00022989"/>
    </source>
</evidence>
<comment type="caution">
    <text evidence="8">The sequence shown here is derived from an EMBL/GenBank/DDBJ whole genome shotgun (WGS) entry which is preliminary data.</text>
</comment>
<dbReference type="PANTHER" id="PTHR30294:SF46">
    <property type="entry name" value="ABC TRANSPORTER PERMEASE"/>
    <property type="match status" value="1"/>
</dbReference>
<feature type="transmembrane region" description="Helical" evidence="6">
    <location>
        <begin position="216"/>
        <end position="243"/>
    </location>
</feature>
<name>A0A2W5NNL7_9SPHN</name>
<feature type="transmembrane region" description="Helical" evidence="6">
    <location>
        <begin position="255"/>
        <end position="275"/>
    </location>
</feature>
<dbReference type="InterPro" id="IPR051449">
    <property type="entry name" value="ABC-2_transporter_component"/>
</dbReference>
<evidence type="ECO:0000256" key="5">
    <source>
        <dbReference type="ARBA" id="ARBA00023136"/>
    </source>
</evidence>
<dbReference type="GO" id="GO:0140359">
    <property type="term" value="F:ABC-type transporter activity"/>
    <property type="evidence" value="ECO:0007669"/>
    <property type="project" value="InterPro"/>
</dbReference>
<dbReference type="Pfam" id="PF12698">
    <property type="entry name" value="ABC2_membrane_3"/>
    <property type="match status" value="1"/>
</dbReference>
<reference evidence="8 9" key="1">
    <citation type="submission" date="2017-08" db="EMBL/GenBank/DDBJ databases">
        <title>Infants hospitalized years apart are colonized by the same room-sourced microbial strains.</title>
        <authorList>
            <person name="Brooks B."/>
            <person name="Olm M.R."/>
            <person name="Firek B.A."/>
            <person name="Baker R."/>
            <person name="Thomas B.C."/>
            <person name="Morowitz M.J."/>
            <person name="Banfield J.F."/>
        </authorList>
    </citation>
    <scope>NUCLEOTIDE SEQUENCE [LARGE SCALE GENOMIC DNA]</scope>
    <source>
        <strain evidence="8">S2_005_002_R2_33</strain>
    </source>
</reference>
<feature type="transmembrane region" description="Helical" evidence="6">
    <location>
        <begin position="182"/>
        <end position="204"/>
    </location>
</feature>
<dbReference type="Gene3D" id="3.40.1710.10">
    <property type="entry name" value="abc type-2 transporter like domain"/>
    <property type="match status" value="1"/>
</dbReference>
<dbReference type="PANTHER" id="PTHR30294">
    <property type="entry name" value="MEMBRANE COMPONENT OF ABC TRANSPORTER YHHJ-RELATED"/>
    <property type="match status" value="1"/>
</dbReference>
<gene>
    <name evidence="8" type="ORF">DI555_09940</name>
</gene>
<evidence type="ECO:0000256" key="3">
    <source>
        <dbReference type="ARBA" id="ARBA00022692"/>
    </source>
</evidence>
<feature type="transmembrane region" description="Helical" evidence="6">
    <location>
        <begin position="12"/>
        <end position="34"/>
    </location>
</feature>
<dbReference type="InterPro" id="IPR013525">
    <property type="entry name" value="ABC2_TM"/>
</dbReference>
<keyword evidence="5 6" id="KW-0472">Membrane</keyword>
<evidence type="ECO:0000256" key="1">
    <source>
        <dbReference type="ARBA" id="ARBA00004651"/>
    </source>
</evidence>
<protein>
    <submittedName>
        <fullName evidence="8">ABC transporter permease</fullName>
    </submittedName>
</protein>
<evidence type="ECO:0000313" key="8">
    <source>
        <dbReference type="EMBL" id="PZQ54986.1"/>
    </source>
</evidence>
<keyword evidence="2" id="KW-1003">Cell membrane</keyword>
<evidence type="ECO:0000256" key="2">
    <source>
        <dbReference type="ARBA" id="ARBA00022475"/>
    </source>
</evidence>
<organism evidence="8 9">
    <name type="scientific">Novosphingobium pentaromativorans</name>
    <dbReference type="NCBI Taxonomy" id="205844"/>
    <lineage>
        <taxon>Bacteria</taxon>
        <taxon>Pseudomonadati</taxon>
        <taxon>Pseudomonadota</taxon>
        <taxon>Alphaproteobacteria</taxon>
        <taxon>Sphingomonadales</taxon>
        <taxon>Sphingomonadaceae</taxon>
        <taxon>Novosphingobium</taxon>
    </lineage>
</organism>
<evidence type="ECO:0000259" key="7">
    <source>
        <dbReference type="Pfam" id="PF12698"/>
    </source>
</evidence>
<dbReference type="AlphaFoldDB" id="A0A2W5NNL7"/>
<proteinExistence type="predicted"/>
<evidence type="ECO:0000256" key="6">
    <source>
        <dbReference type="SAM" id="Phobius"/>
    </source>
</evidence>
<accession>A0A2W5NNL7</accession>
<comment type="subcellular location">
    <subcellularLocation>
        <location evidence="1">Cell membrane</location>
        <topology evidence="1">Multi-pass membrane protein</topology>
    </subcellularLocation>
</comment>
<sequence>MTFAQGFASVFRAVLSTFALASIIVLAVVLYGFYYPAPYAHQTARQLPVVVVDQERSGLTRALIRKLSDIREVRIAAEAASPYEAEQLVLNRKADGVLLLPKGLTRSLLTGAPGSVGGGGIGIWVNGTYLIRARDIGGAIQQAAVAVAMEQLGPLAQGLHLRAPIAVVERPLFNTREGYADYVFPAVSAIILQQTLLFGTAMVAAGRRAAEHVLSLAAFFGVWCALALIGCMAATFYFGWIFWYQDVPRAGNLGGLMLAVPLFAGAVSALGLLLGSLFDSADRALQVLIPTSIILFFLAGAAWPLSSMPLGVSSLAHLSPATFGVQAFVRFNEMGAGLGEVLPQLAGLAALCLVYGAAAAWRLTKRAA</sequence>